<keyword evidence="1" id="KW-0808">Transferase</keyword>
<protein>
    <submittedName>
        <fullName evidence="1">Adenylate kinase</fullName>
    </submittedName>
</protein>
<keyword evidence="1" id="KW-0418">Kinase</keyword>
<dbReference type="Proteomes" id="UP000290287">
    <property type="component" value="Unassembled WGS sequence"/>
</dbReference>
<dbReference type="PANTHER" id="PTHR37816:SF1">
    <property type="entry name" value="TOXIN"/>
    <property type="match status" value="1"/>
</dbReference>
<reference evidence="1 2" key="1">
    <citation type="submission" date="2017-10" db="EMBL/GenBank/DDBJ databases">
        <title>Nyctiphanis sp. nov., isolated from the stomach of the euphausiid Nyctiphanes simplex (Hansen, 1911) in the Gulf of California.</title>
        <authorList>
            <person name="Gomez-Gil B."/>
            <person name="Aguilar-Mendez M."/>
            <person name="Lopez-Cortes A."/>
            <person name="Gomez-Gutierrez J."/>
            <person name="Roque A."/>
            <person name="Lang E."/>
            <person name="Gonzalez-Castillo A."/>
        </authorList>
    </citation>
    <scope>NUCLEOTIDE SEQUENCE [LARGE SCALE GENOMIC DNA]</scope>
    <source>
        <strain evidence="1 2">CAIM 600</strain>
    </source>
</reference>
<dbReference type="InterPro" id="IPR027417">
    <property type="entry name" value="P-loop_NTPase"/>
</dbReference>
<sequence length="195" mass="22637">MDVKKINVVGVSGSGKSFFSKELAEKLDASYLEMDAIFWKPNWEESKDDEFFANLSAAISIDSWVLDGNYNRTRSVKWKDVDTVVWIDYSFPRTVFQAIKRALTRVMSRKEIWAGTGNKESLKKLFSKHSIVLWTLKNYYKVRRRYEADLASSEYAHIRFVRIQNHRQAREFLASVDVSQSGSTVSKPDFESKQI</sequence>
<dbReference type="InterPro" id="IPR052922">
    <property type="entry name" value="Cytidylate_Kinase-2"/>
</dbReference>
<comment type="caution">
    <text evidence="1">The sequence shown here is derived from an EMBL/GenBank/DDBJ whole genome shotgun (WGS) entry which is preliminary data.</text>
</comment>
<dbReference type="Gene3D" id="3.40.50.300">
    <property type="entry name" value="P-loop containing nucleotide triphosphate hydrolases"/>
    <property type="match status" value="1"/>
</dbReference>
<evidence type="ECO:0000313" key="2">
    <source>
        <dbReference type="Proteomes" id="UP000290287"/>
    </source>
</evidence>
<dbReference type="SUPFAM" id="SSF52540">
    <property type="entry name" value="P-loop containing nucleoside triphosphate hydrolases"/>
    <property type="match status" value="1"/>
</dbReference>
<proteinExistence type="predicted"/>
<dbReference type="OrthoDB" id="5296079at2"/>
<name>A0A4Q0YPC6_9GAMM</name>
<dbReference type="AlphaFoldDB" id="A0A4Q0YPC6"/>
<dbReference type="GO" id="GO:0016301">
    <property type="term" value="F:kinase activity"/>
    <property type="evidence" value="ECO:0007669"/>
    <property type="project" value="UniProtKB-KW"/>
</dbReference>
<keyword evidence="2" id="KW-1185">Reference proteome</keyword>
<evidence type="ECO:0000313" key="1">
    <source>
        <dbReference type="EMBL" id="RXJ72802.1"/>
    </source>
</evidence>
<accession>A0A4Q0YPC6</accession>
<dbReference type="PANTHER" id="PTHR37816">
    <property type="entry name" value="YALI0E33011P"/>
    <property type="match status" value="1"/>
</dbReference>
<dbReference type="EMBL" id="PEIB01000015">
    <property type="protein sequence ID" value="RXJ72802.1"/>
    <property type="molecule type" value="Genomic_DNA"/>
</dbReference>
<gene>
    <name evidence="1" type="ORF">CS022_13125</name>
</gene>
<organism evidence="1 2">
    <name type="scientific">Veronia nyctiphanis</name>
    <dbReference type="NCBI Taxonomy" id="1278244"/>
    <lineage>
        <taxon>Bacteria</taxon>
        <taxon>Pseudomonadati</taxon>
        <taxon>Pseudomonadota</taxon>
        <taxon>Gammaproteobacteria</taxon>
        <taxon>Vibrionales</taxon>
        <taxon>Vibrionaceae</taxon>
        <taxon>Veronia</taxon>
    </lineage>
</organism>